<sequence>MKIIQTPIPDDSLIRNYFPADYSDSFQCTFESDKDITPDDLLVAFWTKSPEWIGALFKIRNNLVKLVGLKGDKTDSQEIEDCIRNNIDTDLFKVVLKSENETIIRLSDKHLDAYLSAYIKNSGKEKTVSLITTVQMHNLLGHIYFYSICPFHKIVVKGMIKHTINQIR</sequence>
<evidence type="ECO:0000313" key="2">
    <source>
        <dbReference type="Proteomes" id="UP000184480"/>
    </source>
</evidence>
<gene>
    <name evidence="1" type="ORF">SAMN05444362_11161</name>
</gene>
<proteinExistence type="predicted"/>
<dbReference type="Proteomes" id="UP000184480">
    <property type="component" value="Unassembled WGS sequence"/>
</dbReference>
<dbReference type="AlphaFoldDB" id="A0A1M5F5K5"/>
<dbReference type="STRING" id="1346286.SAMN05444362_11161"/>
<dbReference type="EMBL" id="FQUC01000011">
    <property type="protein sequence ID" value="SHF86864.1"/>
    <property type="molecule type" value="Genomic_DNA"/>
</dbReference>
<protein>
    <recommendedName>
        <fullName evidence="3">DUF2867 domain-containing protein</fullName>
    </recommendedName>
</protein>
<evidence type="ECO:0000313" key="1">
    <source>
        <dbReference type="EMBL" id="SHF86864.1"/>
    </source>
</evidence>
<name>A0A1M5F5K5_9BACT</name>
<dbReference type="InterPro" id="IPR021295">
    <property type="entry name" value="DUF2867"/>
</dbReference>
<dbReference type="Pfam" id="PF11066">
    <property type="entry name" value="DUF2867"/>
    <property type="match status" value="1"/>
</dbReference>
<keyword evidence="2" id="KW-1185">Reference proteome</keyword>
<reference evidence="2" key="1">
    <citation type="submission" date="2016-11" db="EMBL/GenBank/DDBJ databases">
        <authorList>
            <person name="Varghese N."/>
            <person name="Submissions S."/>
        </authorList>
    </citation>
    <scope>NUCLEOTIDE SEQUENCE [LARGE SCALE GENOMIC DNA]</scope>
    <source>
        <strain evidence="2">DSM 27370</strain>
    </source>
</reference>
<evidence type="ECO:0008006" key="3">
    <source>
        <dbReference type="Google" id="ProtNLM"/>
    </source>
</evidence>
<accession>A0A1M5F5K5</accession>
<organism evidence="1 2">
    <name type="scientific">Dysgonomonas macrotermitis</name>
    <dbReference type="NCBI Taxonomy" id="1346286"/>
    <lineage>
        <taxon>Bacteria</taxon>
        <taxon>Pseudomonadati</taxon>
        <taxon>Bacteroidota</taxon>
        <taxon>Bacteroidia</taxon>
        <taxon>Bacteroidales</taxon>
        <taxon>Dysgonomonadaceae</taxon>
        <taxon>Dysgonomonas</taxon>
    </lineage>
</organism>